<dbReference type="EMBL" id="CAJVPK010000270">
    <property type="protein sequence ID" value="CAG8486460.1"/>
    <property type="molecule type" value="Genomic_DNA"/>
</dbReference>
<comment type="caution">
    <text evidence="1">The sequence shown here is derived from an EMBL/GenBank/DDBJ whole genome shotgun (WGS) entry which is preliminary data.</text>
</comment>
<proteinExistence type="predicted"/>
<dbReference type="OrthoDB" id="10396779at2759"/>
<reference evidence="1" key="1">
    <citation type="submission" date="2021-06" db="EMBL/GenBank/DDBJ databases">
        <authorList>
            <person name="Kallberg Y."/>
            <person name="Tangrot J."/>
            <person name="Rosling A."/>
        </authorList>
    </citation>
    <scope>NUCLEOTIDE SEQUENCE</scope>
    <source>
        <strain evidence="1">AZ414A</strain>
    </source>
</reference>
<sequence>MSSSKSSKEKTIQIRRQFEQLPKNFQTILHHVNIDGTKLLDKCEEGPEAKEKLKSILMEIDFIHLHFKKDEDKLLKIARDFFGALAIFKPNEEVMAGTKRKRTIKDNGNKRAKC</sequence>
<gene>
    <name evidence="1" type="ORF">DEBURN_LOCUS3940</name>
</gene>
<protein>
    <submittedName>
        <fullName evidence="1">984_t:CDS:1</fullName>
    </submittedName>
</protein>
<dbReference type="AlphaFoldDB" id="A0A9N8ZBJ8"/>
<evidence type="ECO:0000313" key="2">
    <source>
        <dbReference type="Proteomes" id="UP000789706"/>
    </source>
</evidence>
<evidence type="ECO:0000313" key="1">
    <source>
        <dbReference type="EMBL" id="CAG8486460.1"/>
    </source>
</evidence>
<name>A0A9N8ZBJ8_9GLOM</name>
<dbReference type="Proteomes" id="UP000789706">
    <property type="component" value="Unassembled WGS sequence"/>
</dbReference>
<keyword evidence="2" id="KW-1185">Reference proteome</keyword>
<accession>A0A9N8ZBJ8</accession>
<organism evidence="1 2">
    <name type="scientific">Diversispora eburnea</name>
    <dbReference type="NCBI Taxonomy" id="1213867"/>
    <lineage>
        <taxon>Eukaryota</taxon>
        <taxon>Fungi</taxon>
        <taxon>Fungi incertae sedis</taxon>
        <taxon>Mucoromycota</taxon>
        <taxon>Glomeromycotina</taxon>
        <taxon>Glomeromycetes</taxon>
        <taxon>Diversisporales</taxon>
        <taxon>Diversisporaceae</taxon>
        <taxon>Diversispora</taxon>
    </lineage>
</organism>